<organism evidence="2 3">
    <name type="scientific">Penicillium capsulatum</name>
    <dbReference type="NCBI Taxonomy" id="69766"/>
    <lineage>
        <taxon>Eukaryota</taxon>
        <taxon>Fungi</taxon>
        <taxon>Dikarya</taxon>
        <taxon>Ascomycota</taxon>
        <taxon>Pezizomycotina</taxon>
        <taxon>Eurotiomycetes</taxon>
        <taxon>Eurotiomycetidae</taxon>
        <taxon>Eurotiales</taxon>
        <taxon>Aspergillaceae</taxon>
        <taxon>Penicillium</taxon>
    </lineage>
</organism>
<evidence type="ECO:0000313" key="3">
    <source>
        <dbReference type="Proteomes" id="UP001146351"/>
    </source>
</evidence>
<dbReference type="AlphaFoldDB" id="A0A9W9HT34"/>
<name>A0A9W9HT34_9EURO</name>
<sequence length="448" mass="50044">MSSPTHTIDPDGEVIIILRNASPFAQLYENLSTSTVSNMFPRLCGIVQSSHMVSDVSKPAFEEPGLSPKEIRRKRKKEKKKPVSEEAAVEEPHPADVSAVEGGTAKEYPADAPAMKETAAEENPVDVPAETTAEGDFAKSAIRSCLRIQVSAKHLMLASSVFNKTLAGSWKESTTYLQKGSVEVTAESWDIEALMILLRAIHGQYYLVPRRLTLEMLAKVAVIADYYDCKETLYFMTDTWLANTKENIPTTTSRDLILWLWIAWFYQLPSQFKSITSIAMSQSKNLIDTLGLPIPDNVIETDETTESMNRCREKAISDLIVQLHETRDAFLHASLGCCFECRSIMYGALTLQMQSSNLLSPKPEAPFPNLDYNCLVQWVMAFRSPGWYDSPSRYSSYSQSALHRCSDASFISAFAKLKDSLEGLDLNRLTVGQFEISKVPSKESFHFG</sequence>
<dbReference type="Gene3D" id="3.30.710.10">
    <property type="entry name" value="Potassium Channel Kv1.1, Chain A"/>
    <property type="match status" value="1"/>
</dbReference>
<feature type="compositionally biased region" description="Basic residues" evidence="1">
    <location>
        <begin position="71"/>
        <end position="80"/>
    </location>
</feature>
<comment type="caution">
    <text evidence="2">The sequence shown here is derived from an EMBL/GenBank/DDBJ whole genome shotgun (WGS) entry which is preliminary data.</text>
</comment>
<evidence type="ECO:0008006" key="4">
    <source>
        <dbReference type="Google" id="ProtNLM"/>
    </source>
</evidence>
<protein>
    <recommendedName>
        <fullName evidence="4">BTB domain-containing protein</fullName>
    </recommendedName>
</protein>
<dbReference type="OrthoDB" id="5326346at2759"/>
<evidence type="ECO:0000313" key="2">
    <source>
        <dbReference type="EMBL" id="KAJ5155640.1"/>
    </source>
</evidence>
<dbReference type="EMBL" id="JAPQKO010000006">
    <property type="protein sequence ID" value="KAJ5155640.1"/>
    <property type="molecule type" value="Genomic_DNA"/>
</dbReference>
<keyword evidence="3" id="KW-1185">Reference proteome</keyword>
<reference evidence="2" key="1">
    <citation type="submission" date="2022-11" db="EMBL/GenBank/DDBJ databases">
        <authorList>
            <person name="Petersen C."/>
        </authorList>
    </citation>
    <scope>NUCLEOTIDE SEQUENCE</scope>
    <source>
        <strain evidence="2">IBT 21917</strain>
    </source>
</reference>
<dbReference type="InterPro" id="IPR011333">
    <property type="entry name" value="SKP1/BTB/POZ_sf"/>
</dbReference>
<feature type="region of interest" description="Disordered" evidence="1">
    <location>
        <begin position="55"/>
        <end position="102"/>
    </location>
</feature>
<evidence type="ECO:0000256" key="1">
    <source>
        <dbReference type="SAM" id="MobiDB-lite"/>
    </source>
</evidence>
<proteinExistence type="predicted"/>
<accession>A0A9W9HT34</accession>
<reference evidence="2" key="2">
    <citation type="journal article" date="2023" name="IMA Fungus">
        <title>Comparative genomic study of the Penicillium genus elucidates a diverse pangenome and 15 lateral gene transfer events.</title>
        <authorList>
            <person name="Petersen C."/>
            <person name="Sorensen T."/>
            <person name="Nielsen M.R."/>
            <person name="Sondergaard T.E."/>
            <person name="Sorensen J.L."/>
            <person name="Fitzpatrick D.A."/>
            <person name="Frisvad J.C."/>
            <person name="Nielsen K.L."/>
        </authorList>
    </citation>
    <scope>NUCLEOTIDE SEQUENCE</scope>
    <source>
        <strain evidence="2">IBT 21917</strain>
    </source>
</reference>
<gene>
    <name evidence="2" type="ORF">N7492_008443</name>
</gene>
<dbReference type="Proteomes" id="UP001146351">
    <property type="component" value="Unassembled WGS sequence"/>
</dbReference>